<dbReference type="InterPro" id="IPR036388">
    <property type="entry name" value="WH-like_DNA-bd_sf"/>
</dbReference>
<feature type="domain" description="HTH lysR-type" evidence="5">
    <location>
        <begin position="1"/>
        <end position="62"/>
    </location>
</feature>
<organism evidence="6 7">
    <name type="scientific">Proteobacteria bacterium 228</name>
    <dbReference type="NCBI Taxonomy" id="2083153"/>
    <lineage>
        <taxon>Bacteria</taxon>
        <taxon>Pseudomonadati</taxon>
        <taxon>Pseudomonadota</taxon>
    </lineage>
</organism>
<dbReference type="PANTHER" id="PTHR30537:SF5">
    <property type="entry name" value="HTH-TYPE TRANSCRIPTIONAL ACTIVATOR TTDR-RELATED"/>
    <property type="match status" value="1"/>
</dbReference>
<dbReference type="GO" id="GO:0003700">
    <property type="term" value="F:DNA-binding transcription factor activity"/>
    <property type="evidence" value="ECO:0007669"/>
    <property type="project" value="InterPro"/>
</dbReference>
<dbReference type="Pfam" id="PF00126">
    <property type="entry name" value="HTH_1"/>
    <property type="match status" value="1"/>
</dbReference>
<dbReference type="SUPFAM" id="SSF53850">
    <property type="entry name" value="Periplasmic binding protein-like II"/>
    <property type="match status" value="1"/>
</dbReference>
<dbReference type="EMBL" id="PRLP01000106">
    <property type="protein sequence ID" value="PPC75326.1"/>
    <property type="molecule type" value="Genomic_DNA"/>
</dbReference>
<gene>
    <name evidence="6" type="ORF">C4K68_22110</name>
</gene>
<dbReference type="AlphaFoldDB" id="A0A2S5KLY8"/>
<dbReference type="Proteomes" id="UP000238196">
    <property type="component" value="Unassembled WGS sequence"/>
</dbReference>
<dbReference type="Pfam" id="PF03466">
    <property type="entry name" value="LysR_substrate"/>
    <property type="match status" value="1"/>
</dbReference>
<dbReference type="GO" id="GO:0043565">
    <property type="term" value="F:sequence-specific DNA binding"/>
    <property type="evidence" value="ECO:0007669"/>
    <property type="project" value="TreeGrafter"/>
</dbReference>
<dbReference type="GO" id="GO:0006351">
    <property type="term" value="P:DNA-templated transcription"/>
    <property type="evidence" value="ECO:0007669"/>
    <property type="project" value="TreeGrafter"/>
</dbReference>
<evidence type="ECO:0000256" key="1">
    <source>
        <dbReference type="ARBA" id="ARBA00009437"/>
    </source>
</evidence>
<proteinExistence type="inferred from homology"/>
<dbReference type="InterPro" id="IPR000847">
    <property type="entry name" value="LysR_HTH_N"/>
</dbReference>
<comment type="caution">
    <text evidence="6">The sequence shown here is derived from an EMBL/GenBank/DDBJ whole genome shotgun (WGS) entry which is preliminary data.</text>
</comment>
<dbReference type="PANTHER" id="PTHR30537">
    <property type="entry name" value="HTH-TYPE TRANSCRIPTIONAL REGULATOR"/>
    <property type="match status" value="1"/>
</dbReference>
<dbReference type="CDD" id="cd08422">
    <property type="entry name" value="PBP2_CrgA_like"/>
    <property type="match status" value="1"/>
</dbReference>
<protein>
    <recommendedName>
        <fullName evidence="5">HTH lysR-type domain-containing protein</fullName>
    </recommendedName>
</protein>
<reference evidence="6 7" key="1">
    <citation type="submission" date="2018-02" db="EMBL/GenBank/DDBJ databases">
        <title>novel marine gammaproteobacteria from coastal saline agro ecosystem.</title>
        <authorList>
            <person name="Krishnan R."/>
            <person name="Ramesh Kumar N."/>
        </authorList>
    </citation>
    <scope>NUCLEOTIDE SEQUENCE [LARGE SCALE GENOMIC DNA]</scope>
    <source>
        <strain evidence="6 7">228</strain>
    </source>
</reference>
<evidence type="ECO:0000256" key="3">
    <source>
        <dbReference type="ARBA" id="ARBA00023125"/>
    </source>
</evidence>
<evidence type="ECO:0000313" key="7">
    <source>
        <dbReference type="Proteomes" id="UP000238196"/>
    </source>
</evidence>
<dbReference type="InterPro" id="IPR036390">
    <property type="entry name" value="WH_DNA-bd_sf"/>
</dbReference>
<name>A0A2S5KLY8_9PROT</name>
<dbReference type="OrthoDB" id="9803735at2"/>
<dbReference type="Gene3D" id="3.40.190.290">
    <property type="match status" value="1"/>
</dbReference>
<keyword evidence="4" id="KW-0804">Transcription</keyword>
<comment type="similarity">
    <text evidence="1">Belongs to the LysR transcriptional regulatory family.</text>
</comment>
<evidence type="ECO:0000256" key="4">
    <source>
        <dbReference type="ARBA" id="ARBA00023163"/>
    </source>
</evidence>
<dbReference type="Gene3D" id="1.10.10.10">
    <property type="entry name" value="Winged helix-like DNA-binding domain superfamily/Winged helix DNA-binding domain"/>
    <property type="match status" value="1"/>
</dbReference>
<keyword evidence="3" id="KW-0238">DNA-binding</keyword>
<dbReference type="SUPFAM" id="SSF46785">
    <property type="entry name" value="Winged helix' DNA-binding domain"/>
    <property type="match status" value="1"/>
</dbReference>
<dbReference type="InterPro" id="IPR058163">
    <property type="entry name" value="LysR-type_TF_proteobact-type"/>
</dbReference>
<keyword evidence="2" id="KW-0805">Transcription regulation</keyword>
<evidence type="ECO:0000313" key="6">
    <source>
        <dbReference type="EMBL" id="PPC75326.1"/>
    </source>
</evidence>
<evidence type="ECO:0000256" key="2">
    <source>
        <dbReference type="ARBA" id="ARBA00023015"/>
    </source>
</evidence>
<dbReference type="PROSITE" id="PS50931">
    <property type="entry name" value="HTH_LYSR"/>
    <property type="match status" value="1"/>
</dbReference>
<evidence type="ECO:0000259" key="5">
    <source>
        <dbReference type="PROSITE" id="PS50931"/>
    </source>
</evidence>
<dbReference type="InterPro" id="IPR005119">
    <property type="entry name" value="LysR_subst-bd"/>
</dbReference>
<sequence>MEIKEEADWLLSFHAMVLHQGISRAALALGVAKSTLSGHLRQLEERYGVRLIQRTSRQFQLTSAGDELFRHACTLVETLERTRNQLSVFSEQVQGLIRLTAPLSSGAHIMPILIREFRERYPLTRFDLRLSNDQLDLLQERIDVGFRGGDPGDESLVARQLTQHMRVRRILVAAPEWLARHPLPASPEQFADDTVIYLPFDQWQLQHEQGQRLTVTPEPVVTCNTMESAVQLCCQGLGVGLVTEFSSRDAIAQGRLVRVFSQWSAEDYPYYLVYPSRMAPSVAVRRFIDFTCEAFAQGRFYGIRPLISV</sequence>
<accession>A0A2S5KLY8</accession>